<dbReference type="HOGENOM" id="CLU_1304677_0_0_1"/>
<comment type="caution">
    <text evidence="3">The sequence shown here is derived from an EMBL/GenBank/DDBJ whole genome shotgun (WGS) entry which is preliminary data.</text>
</comment>
<proteinExistence type="predicted"/>
<evidence type="ECO:0000256" key="1">
    <source>
        <dbReference type="SAM" id="Coils"/>
    </source>
</evidence>
<evidence type="ECO:0000256" key="2">
    <source>
        <dbReference type="SAM" id="MobiDB-lite"/>
    </source>
</evidence>
<organism evidence="3 4">
    <name type="scientific">Sclerotinia borealis (strain F-4128)</name>
    <dbReference type="NCBI Taxonomy" id="1432307"/>
    <lineage>
        <taxon>Eukaryota</taxon>
        <taxon>Fungi</taxon>
        <taxon>Dikarya</taxon>
        <taxon>Ascomycota</taxon>
        <taxon>Pezizomycotina</taxon>
        <taxon>Leotiomycetes</taxon>
        <taxon>Helotiales</taxon>
        <taxon>Sclerotiniaceae</taxon>
        <taxon>Sclerotinia</taxon>
    </lineage>
</organism>
<dbReference type="EMBL" id="AYSA01000703">
    <property type="protein sequence ID" value="ESZ90083.1"/>
    <property type="molecule type" value="Genomic_DNA"/>
</dbReference>
<gene>
    <name evidence="3" type="ORF">SBOR_9529</name>
</gene>
<evidence type="ECO:0000313" key="4">
    <source>
        <dbReference type="Proteomes" id="UP000019487"/>
    </source>
</evidence>
<accession>W9C2Z4</accession>
<feature type="compositionally biased region" description="Basic and acidic residues" evidence="2">
    <location>
        <begin position="1"/>
        <end position="25"/>
    </location>
</feature>
<dbReference type="Proteomes" id="UP000019487">
    <property type="component" value="Unassembled WGS sequence"/>
</dbReference>
<protein>
    <submittedName>
        <fullName evidence="3">Uncharacterized protein</fullName>
    </submittedName>
</protein>
<feature type="region of interest" description="Disordered" evidence="2">
    <location>
        <begin position="1"/>
        <end position="54"/>
    </location>
</feature>
<feature type="coiled-coil region" evidence="1">
    <location>
        <begin position="95"/>
        <end position="179"/>
    </location>
</feature>
<evidence type="ECO:0000313" key="3">
    <source>
        <dbReference type="EMBL" id="ESZ90083.1"/>
    </source>
</evidence>
<name>W9C2Z4_SCLBF</name>
<reference evidence="3 4" key="1">
    <citation type="journal article" date="2014" name="Genome Announc.">
        <title>Draft genome sequence of Sclerotinia borealis, a psychrophilic plant pathogenic fungus.</title>
        <authorList>
            <person name="Mardanov A.V."/>
            <person name="Beletsky A.V."/>
            <person name="Kadnikov V.V."/>
            <person name="Ignatov A.N."/>
            <person name="Ravin N.V."/>
        </authorList>
    </citation>
    <scope>NUCLEOTIDE SEQUENCE [LARGE SCALE GENOMIC DNA]</scope>
    <source>
        <strain evidence="4">F-4157</strain>
    </source>
</reference>
<keyword evidence="1" id="KW-0175">Coiled coil</keyword>
<keyword evidence="4" id="KW-1185">Reference proteome</keyword>
<feature type="compositionally biased region" description="Basic residues" evidence="2">
    <location>
        <begin position="30"/>
        <end position="48"/>
    </location>
</feature>
<dbReference type="OrthoDB" id="3561697at2759"/>
<sequence length="197" mass="23292">MSHDRPRPRSRGYFERDGHIHERITLRSPSRSRSRSHSHPHLHPHHRSSSQPRLTTREIANELEERNAELHAITTSLHTELATLKGKNWQLICDNGEWMERVRILKVEKEKLKRENREKEREVGELVERVGLMRRGVVGRGILVEEGLRERLEEMVVKVEGLEERVRVLNGRVKEKDSKLDYLRRWLVAKGYRVEGV</sequence>
<dbReference type="AlphaFoldDB" id="W9C2Z4"/>